<feature type="signal peptide" evidence="1">
    <location>
        <begin position="1"/>
        <end position="18"/>
    </location>
</feature>
<keyword evidence="1" id="KW-0732">Signal</keyword>
<keyword evidence="3" id="KW-1185">Reference proteome</keyword>
<dbReference type="EMBL" id="OZ021735">
    <property type="protein sequence ID" value="CAK9308662.1"/>
    <property type="molecule type" value="Genomic_DNA"/>
</dbReference>
<protein>
    <submittedName>
        <fullName evidence="2">Uncharacterized protein</fullName>
    </submittedName>
</protein>
<evidence type="ECO:0000256" key="1">
    <source>
        <dbReference type="SAM" id="SignalP"/>
    </source>
</evidence>
<accession>A0ABP0XQ16</accession>
<reference evidence="2 3" key="1">
    <citation type="submission" date="2024-03" db="EMBL/GenBank/DDBJ databases">
        <authorList>
            <person name="Gkanogiannis A."/>
            <person name="Becerra Lopez-Lavalle L."/>
        </authorList>
    </citation>
    <scope>NUCLEOTIDE SEQUENCE [LARGE SCALE GENOMIC DNA]</scope>
</reference>
<evidence type="ECO:0000313" key="3">
    <source>
        <dbReference type="Proteomes" id="UP001642487"/>
    </source>
</evidence>
<feature type="chain" id="PRO_5045155650" evidence="1">
    <location>
        <begin position="19"/>
        <end position="70"/>
    </location>
</feature>
<organism evidence="2 3">
    <name type="scientific">Citrullus colocynthis</name>
    <name type="common">colocynth</name>
    <dbReference type="NCBI Taxonomy" id="252529"/>
    <lineage>
        <taxon>Eukaryota</taxon>
        <taxon>Viridiplantae</taxon>
        <taxon>Streptophyta</taxon>
        <taxon>Embryophyta</taxon>
        <taxon>Tracheophyta</taxon>
        <taxon>Spermatophyta</taxon>
        <taxon>Magnoliopsida</taxon>
        <taxon>eudicotyledons</taxon>
        <taxon>Gunneridae</taxon>
        <taxon>Pentapetalae</taxon>
        <taxon>rosids</taxon>
        <taxon>fabids</taxon>
        <taxon>Cucurbitales</taxon>
        <taxon>Cucurbitaceae</taxon>
        <taxon>Benincaseae</taxon>
        <taxon>Citrullus</taxon>
    </lineage>
</organism>
<evidence type="ECO:0000313" key="2">
    <source>
        <dbReference type="EMBL" id="CAK9308662.1"/>
    </source>
</evidence>
<name>A0ABP0XQ16_9ROSI</name>
<sequence length="70" mass="7902">MKAFGFTHFVFMRSSVSGLWFVCSSKGRGEAERLGKEKTFAFYIEAQGSFPESWKIVKERGAPKHPLSKA</sequence>
<proteinExistence type="predicted"/>
<gene>
    <name evidence="2" type="ORF">CITCOLO1_LOCUS175</name>
</gene>
<dbReference type="Proteomes" id="UP001642487">
    <property type="component" value="Chromosome 1"/>
</dbReference>